<dbReference type="Proteomes" id="UP000176598">
    <property type="component" value="Unassembled WGS sequence"/>
</dbReference>
<reference evidence="1 2" key="1">
    <citation type="journal article" date="2016" name="Nat. Commun.">
        <title>Thousands of microbial genomes shed light on interconnected biogeochemical processes in an aquifer system.</title>
        <authorList>
            <person name="Anantharaman K."/>
            <person name="Brown C.T."/>
            <person name="Hug L.A."/>
            <person name="Sharon I."/>
            <person name="Castelle C.J."/>
            <person name="Probst A.J."/>
            <person name="Thomas B.C."/>
            <person name="Singh A."/>
            <person name="Wilkins M.J."/>
            <person name="Karaoz U."/>
            <person name="Brodie E.L."/>
            <person name="Williams K.H."/>
            <person name="Hubbard S.S."/>
            <person name="Banfield J.F."/>
        </authorList>
    </citation>
    <scope>NUCLEOTIDE SEQUENCE [LARGE SCALE GENOMIC DNA]</scope>
</reference>
<sequence length="220" mass="25689">MKKSSIFYTDKYKEIERKILSFLNVQKDFLSERSINSPRAVGDAIESVVSENFETILGDVIKEYSSSFARRAMADLAFTDKDGFYYVVDVKTHRLDTKFNMPNLTSVERLSRFYEEDVNYFVLLKIDYQVEGTKVVIKYVTFAPIEFFNWGCLTLGALGWGQIQIANANNVIIAPKTSRKSWMLELCDTLLEFYPKEIGKIGERIDRFKQVRKFWEKKKD</sequence>
<organism evidence="1 2">
    <name type="scientific">Candidatus Uhrbacteria bacterium RIFCSPHIGHO2_12_FULL_57_11</name>
    <dbReference type="NCBI Taxonomy" id="1802398"/>
    <lineage>
        <taxon>Bacteria</taxon>
        <taxon>Candidatus Uhriibacteriota</taxon>
    </lineage>
</organism>
<proteinExistence type="predicted"/>
<gene>
    <name evidence="1" type="ORF">A3F28_02420</name>
</gene>
<accession>A0A1F7UMM4</accession>
<evidence type="ECO:0000313" key="2">
    <source>
        <dbReference type="Proteomes" id="UP000176598"/>
    </source>
</evidence>
<dbReference type="EMBL" id="MGEG01000011">
    <property type="protein sequence ID" value="OGL79536.1"/>
    <property type="molecule type" value="Genomic_DNA"/>
</dbReference>
<comment type="caution">
    <text evidence="1">The sequence shown here is derived from an EMBL/GenBank/DDBJ whole genome shotgun (WGS) entry which is preliminary data.</text>
</comment>
<evidence type="ECO:0008006" key="3">
    <source>
        <dbReference type="Google" id="ProtNLM"/>
    </source>
</evidence>
<dbReference type="AlphaFoldDB" id="A0A1F7UMM4"/>
<evidence type="ECO:0000313" key="1">
    <source>
        <dbReference type="EMBL" id="OGL79536.1"/>
    </source>
</evidence>
<protein>
    <recommendedName>
        <fullName evidence="3">Restriction endonuclease</fullName>
    </recommendedName>
</protein>
<name>A0A1F7UMM4_9BACT</name>